<keyword evidence="3" id="KW-1185">Reference proteome</keyword>
<organism evidence="2 3">
    <name type="scientific">Streptomyces coacervatus</name>
    <dbReference type="NCBI Taxonomy" id="647381"/>
    <lineage>
        <taxon>Bacteria</taxon>
        <taxon>Bacillati</taxon>
        <taxon>Actinomycetota</taxon>
        <taxon>Actinomycetes</taxon>
        <taxon>Kitasatosporales</taxon>
        <taxon>Streptomycetaceae</taxon>
        <taxon>Streptomyces</taxon>
    </lineage>
</organism>
<evidence type="ECO:0000313" key="3">
    <source>
        <dbReference type="Proteomes" id="UP001501009"/>
    </source>
</evidence>
<gene>
    <name evidence="2" type="ORF">GCM10022403_064000</name>
</gene>
<feature type="region of interest" description="Disordered" evidence="1">
    <location>
        <begin position="62"/>
        <end position="81"/>
    </location>
</feature>
<evidence type="ECO:0000256" key="1">
    <source>
        <dbReference type="SAM" id="MobiDB-lite"/>
    </source>
</evidence>
<evidence type="ECO:0000313" key="2">
    <source>
        <dbReference type="EMBL" id="GAA3821670.1"/>
    </source>
</evidence>
<protein>
    <submittedName>
        <fullName evidence="2">Uncharacterized protein</fullName>
    </submittedName>
</protein>
<dbReference type="EMBL" id="BAABDE010000025">
    <property type="protein sequence ID" value="GAA3821670.1"/>
    <property type="molecule type" value="Genomic_DNA"/>
</dbReference>
<dbReference type="RefSeq" id="WP_338059339.1">
    <property type="nucleotide sequence ID" value="NZ_BAABDE010000025.1"/>
</dbReference>
<reference evidence="3" key="1">
    <citation type="journal article" date="2019" name="Int. J. Syst. Evol. Microbiol.">
        <title>The Global Catalogue of Microorganisms (GCM) 10K type strain sequencing project: providing services to taxonomists for standard genome sequencing and annotation.</title>
        <authorList>
            <consortium name="The Broad Institute Genomics Platform"/>
            <consortium name="The Broad Institute Genome Sequencing Center for Infectious Disease"/>
            <person name="Wu L."/>
            <person name="Ma J."/>
        </authorList>
    </citation>
    <scope>NUCLEOTIDE SEQUENCE [LARGE SCALE GENOMIC DNA]</scope>
    <source>
        <strain evidence="3">JCM 17138</strain>
    </source>
</reference>
<dbReference type="Proteomes" id="UP001501009">
    <property type="component" value="Unassembled WGS sequence"/>
</dbReference>
<name>A0ABP7IM23_9ACTN</name>
<comment type="caution">
    <text evidence="2">The sequence shown here is derived from an EMBL/GenBank/DDBJ whole genome shotgun (WGS) entry which is preliminary data.</text>
</comment>
<accession>A0ABP7IM23</accession>
<proteinExistence type="predicted"/>
<sequence length="104" mass="10348">MRTTRTVLARPAPIATLALTGSFLLAGAALGSAAGLLAVQRVEGNGDAGGVVRVEQPYATGDPLVSGRRRPLDDGSGCPAIAAGQTELPQVGRALITMAHASSG</sequence>